<accession>A0ABW4JM36</accession>
<dbReference type="EMBL" id="JBHUCX010000083">
    <property type="protein sequence ID" value="MFD1676926.1"/>
    <property type="molecule type" value="Genomic_DNA"/>
</dbReference>
<proteinExistence type="predicted"/>
<dbReference type="PANTHER" id="PTHR39179:SF1">
    <property type="entry name" value="SPORE COAT PROTEIN I"/>
    <property type="match status" value="1"/>
</dbReference>
<evidence type="ECO:0000313" key="2">
    <source>
        <dbReference type="EMBL" id="MFD1676926.1"/>
    </source>
</evidence>
<protein>
    <submittedName>
        <fullName evidence="2">Phosphotransferase</fullName>
    </submittedName>
</protein>
<dbReference type="PANTHER" id="PTHR39179">
    <property type="entry name" value="SPORE COAT PROTEIN I"/>
    <property type="match status" value="1"/>
</dbReference>
<dbReference type="RefSeq" id="WP_377944839.1">
    <property type="nucleotide sequence ID" value="NZ_JBHUCX010000083.1"/>
</dbReference>
<dbReference type="Gene3D" id="3.90.1200.10">
    <property type="match status" value="1"/>
</dbReference>
<dbReference type="InterPro" id="IPR002575">
    <property type="entry name" value="Aminoglycoside_PTrfase"/>
</dbReference>
<dbReference type="Pfam" id="PF01636">
    <property type="entry name" value="APH"/>
    <property type="match status" value="1"/>
</dbReference>
<dbReference type="InterPro" id="IPR011009">
    <property type="entry name" value="Kinase-like_dom_sf"/>
</dbReference>
<dbReference type="InterPro" id="IPR047175">
    <property type="entry name" value="CotS-like"/>
</dbReference>
<dbReference type="Proteomes" id="UP001597079">
    <property type="component" value="Unassembled WGS sequence"/>
</dbReference>
<gene>
    <name evidence="2" type="ORF">ACFSB2_19820</name>
</gene>
<dbReference type="SUPFAM" id="SSF56112">
    <property type="entry name" value="Protein kinase-like (PK-like)"/>
    <property type="match status" value="1"/>
</dbReference>
<feature type="domain" description="Aminoglycoside phosphotransferase" evidence="1">
    <location>
        <begin position="39"/>
        <end position="274"/>
    </location>
</feature>
<evidence type="ECO:0000259" key="1">
    <source>
        <dbReference type="Pfam" id="PF01636"/>
    </source>
</evidence>
<name>A0ABW4JM36_9BACL</name>
<organism evidence="2 3">
    <name type="scientific">Alicyclobacillus fodiniaquatilis</name>
    <dbReference type="NCBI Taxonomy" id="1661150"/>
    <lineage>
        <taxon>Bacteria</taxon>
        <taxon>Bacillati</taxon>
        <taxon>Bacillota</taxon>
        <taxon>Bacilli</taxon>
        <taxon>Bacillales</taxon>
        <taxon>Alicyclobacillaceae</taxon>
        <taxon>Alicyclobacillus</taxon>
    </lineage>
</organism>
<keyword evidence="3" id="KW-1185">Reference proteome</keyword>
<evidence type="ECO:0000313" key="3">
    <source>
        <dbReference type="Proteomes" id="UP001597079"/>
    </source>
</evidence>
<comment type="caution">
    <text evidence="2">The sequence shown here is derived from an EMBL/GenBank/DDBJ whole genome shotgun (WGS) entry which is preliminary data.</text>
</comment>
<sequence length="329" mass="37517">MAATHEKLVQHLWRSYGIQAQAIIRRRTVLGIVDEDGHAYIWKPARLGDDEARLAALAGLQSVYQASGTDVALPLRARSGRYLTRVSDADTAGYLQPWLTGRHVDVSVAKERLRVLSTLAAVQRASQQAGFPGQQVLTRGTLLGKLRMKEKALWRVWPTVEAAYPVLRHWRQPTERRMTYVLQSYKTYLARHHDDTADIAFCHRDLAPHNVLCQPEGRIGWIDFDHANYDDMLHDAIQFVGHTVFLAALSAEAYRELVETYVAAAEIDTERAQLLWTLTTWPDVLIRVCVEWVRQGCRKEGITRIDHAIACERKRMRLQTELDLKGCPF</sequence>
<reference evidence="3" key="1">
    <citation type="journal article" date="2019" name="Int. J. Syst. Evol. Microbiol.">
        <title>The Global Catalogue of Microorganisms (GCM) 10K type strain sequencing project: providing services to taxonomists for standard genome sequencing and annotation.</title>
        <authorList>
            <consortium name="The Broad Institute Genomics Platform"/>
            <consortium name="The Broad Institute Genome Sequencing Center for Infectious Disease"/>
            <person name="Wu L."/>
            <person name="Ma J."/>
        </authorList>
    </citation>
    <scope>NUCLEOTIDE SEQUENCE [LARGE SCALE GENOMIC DNA]</scope>
    <source>
        <strain evidence="3">CGMCC 1.12286</strain>
    </source>
</reference>